<dbReference type="PROSITE" id="PS51354">
    <property type="entry name" value="GLUTAREDOXIN_2"/>
    <property type="match status" value="1"/>
</dbReference>
<organism evidence="9 10">
    <name type="scientific">Macrostomum lignano</name>
    <dbReference type="NCBI Taxonomy" id="282301"/>
    <lineage>
        <taxon>Eukaryota</taxon>
        <taxon>Metazoa</taxon>
        <taxon>Spiralia</taxon>
        <taxon>Lophotrochozoa</taxon>
        <taxon>Platyhelminthes</taxon>
        <taxon>Rhabditophora</taxon>
        <taxon>Macrostomorpha</taxon>
        <taxon>Macrostomida</taxon>
        <taxon>Macrostomidae</taxon>
        <taxon>Macrostomum</taxon>
    </lineage>
</organism>
<dbReference type="InterPro" id="IPR036249">
    <property type="entry name" value="Thioredoxin-like_sf"/>
</dbReference>
<dbReference type="Gene3D" id="3.40.30.10">
    <property type="entry name" value="Glutaredoxin"/>
    <property type="match status" value="1"/>
</dbReference>
<dbReference type="PANTHER" id="PTHR10293">
    <property type="entry name" value="GLUTAREDOXIN FAMILY MEMBER"/>
    <property type="match status" value="1"/>
</dbReference>
<dbReference type="EMBL" id="NIVC01000895">
    <property type="protein sequence ID" value="PAA75224.1"/>
    <property type="molecule type" value="Genomic_DNA"/>
</dbReference>
<keyword evidence="10" id="KW-1185">Reference proteome</keyword>
<evidence type="ECO:0000256" key="2">
    <source>
        <dbReference type="ARBA" id="ARBA00022723"/>
    </source>
</evidence>
<dbReference type="InterPro" id="IPR004480">
    <property type="entry name" value="Monothiol_GRX-rel"/>
</dbReference>
<evidence type="ECO:0000259" key="8">
    <source>
        <dbReference type="Pfam" id="PF00462"/>
    </source>
</evidence>
<dbReference type="GO" id="GO:0046872">
    <property type="term" value="F:metal ion binding"/>
    <property type="evidence" value="ECO:0007669"/>
    <property type="project" value="UniProtKB-KW"/>
</dbReference>
<dbReference type="Pfam" id="PF00462">
    <property type="entry name" value="Glutaredoxin"/>
    <property type="match status" value="1"/>
</dbReference>
<dbReference type="PANTHER" id="PTHR10293:SF16">
    <property type="entry name" value="GLUTAREDOXIN-RELATED PROTEIN 5, MITOCHONDRIAL"/>
    <property type="match status" value="1"/>
</dbReference>
<keyword evidence="2" id="KW-0479">Metal-binding</keyword>
<feature type="non-terminal residue" evidence="9">
    <location>
        <position position="1"/>
    </location>
</feature>
<evidence type="ECO:0000256" key="6">
    <source>
        <dbReference type="ARBA" id="ARBA00067456"/>
    </source>
</evidence>
<protein>
    <recommendedName>
        <fullName evidence="6">Glutaredoxin-related protein 5, mitochondrial</fullName>
    </recommendedName>
    <alternativeName>
        <fullName evidence="7">Monothiol glutaredoxin-5</fullName>
    </alternativeName>
</protein>
<dbReference type="OrthoDB" id="415696at2759"/>
<evidence type="ECO:0000256" key="1">
    <source>
        <dbReference type="ARBA" id="ARBA00022714"/>
    </source>
</evidence>
<comment type="caution">
    <text evidence="9">The sequence shown here is derived from an EMBL/GenBank/DDBJ whole genome shotgun (WGS) entry which is preliminary data.</text>
</comment>
<dbReference type="GO" id="GO:0051537">
    <property type="term" value="F:2 iron, 2 sulfur cluster binding"/>
    <property type="evidence" value="ECO:0007669"/>
    <property type="project" value="UniProtKB-KW"/>
</dbReference>
<gene>
    <name evidence="9" type="ORF">BOX15_Mlig012208g2</name>
</gene>
<evidence type="ECO:0000313" key="9">
    <source>
        <dbReference type="EMBL" id="PAA75224.1"/>
    </source>
</evidence>
<dbReference type="InterPro" id="IPR033658">
    <property type="entry name" value="GRX_PICOT-like"/>
</dbReference>
<dbReference type="Proteomes" id="UP000215902">
    <property type="component" value="Unassembled WGS sequence"/>
</dbReference>
<name>A0A267FPQ9_9PLAT</name>
<dbReference type="CDD" id="cd03028">
    <property type="entry name" value="GRX_PICOT_like"/>
    <property type="match status" value="1"/>
</dbReference>
<dbReference type="NCBIfam" id="TIGR00365">
    <property type="entry name" value="Grx4 family monothiol glutaredoxin"/>
    <property type="match status" value="1"/>
</dbReference>
<dbReference type="AlphaFoldDB" id="A0A267FPQ9"/>
<accession>A0A267FPQ9</accession>
<evidence type="ECO:0000256" key="4">
    <source>
        <dbReference type="ARBA" id="ARBA00023014"/>
    </source>
</evidence>
<dbReference type="FunFam" id="3.40.30.10:FF:000005">
    <property type="entry name" value="Glutaredoxin 5"/>
    <property type="match status" value="1"/>
</dbReference>
<keyword evidence="1" id="KW-0001">2Fe-2S</keyword>
<sequence>NFAISMFNLRCLVNTTASLRQCKLSPTLSSLLTSSLSTSSTAGSMHNKIAEMVKANKVVVFMKGVPEEPRCGFSNAVIKILEFHGLKPDVYSAHNVLDNEELRQDIKTFSDWPTIPQVYFNGEFIGGCDVLIKMHQNGELIEELKKIGIKSALLAAQEEKKE</sequence>
<dbReference type="SUPFAM" id="SSF52833">
    <property type="entry name" value="Thioredoxin-like"/>
    <property type="match status" value="1"/>
</dbReference>
<reference evidence="9 10" key="1">
    <citation type="submission" date="2017-06" db="EMBL/GenBank/DDBJ databases">
        <title>A platform for efficient transgenesis in Macrostomum lignano, a flatworm model organism for stem cell research.</title>
        <authorList>
            <person name="Berezikov E."/>
        </authorList>
    </citation>
    <scope>NUCLEOTIDE SEQUENCE [LARGE SCALE GENOMIC DNA]</scope>
    <source>
        <strain evidence="9">DV1</strain>
        <tissue evidence="9">Whole organism</tissue>
    </source>
</reference>
<proteinExistence type="predicted"/>
<dbReference type="GO" id="GO:0005759">
    <property type="term" value="C:mitochondrial matrix"/>
    <property type="evidence" value="ECO:0007669"/>
    <property type="project" value="TreeGrafter"/>
</dbReference>
<keyword evidence="4" id="KW-0411">Iron-sulfur</keyword>
<feature type="domain" description="Glutaredoxin" evidence="8">
    <location>
        <begin position="58"/>
        <end position="125"/>
    </location>
</feature>
<keyword evidence="5" id="KW-0676">Redox-active center</keyword>
<evidence type="ECO:0000313" key="10">
    <source>
        <dbReference type="Proteomes" id="UP000215902"/>
    </source>
</evidence>
<dbReference type="STRING" id="282301.A0A267FPQ9"/>
<dbReference type="InterPro" id="IPR002109">
    <property type="entry name" value="Glutaredoxin"/>
</dbReference>
<evidence type="ECO:0000256" key="5">
    <source>
        <dbReference type="ARBA" id="ARBA00023284"/>
    </source>
</evidence>
<keyword evidence="3" id="KW-0408">Iron</keyword>
<evidence type="ECO:0000256" key="3">
    <source>
        <dbReference type="ARBA" id="ARBA00023004"/>
    </source>
</evidence>
<evidence type="ECO:0000256" key="7">
    <source>
        <dbReference type="ARBA" id="ARBA00076083"/>
    </source>
</evidence>